<dbReference type="EMBL" id="LAZL01000010">
    <property type="protein sequence ID" value="KMT65591.1"/>
    <property type="molecule type" value="Genomic_DNA"/>
</dbReference>
<feature type="chain" id="PRO_5005301641" evidence="2">
    <location>
        <begin position="20"/>
        <end position="658"/>
    </location>
</feature>
<dbReference type="Pfam" id="PF03783">
    <property type="entry name" value="CsgG"/>
    <property type="match status" value="1"/>
</dbReference>
<feature type="repeat" description="TPR" evidence="1">
    <location>
        <begin position="21"/>
        <end position="54"/>
    </location>
</feature>
<accession>A0A0J8JLZ8</accession>
<sequence>MKTKAALLLSAIVLAGCMANGKQEYDVGMQLSKAQKYQQAIQYLTQAIAKEPGNAEYKAKLASIKSKYVAQLKSKVDELLNKSDVNISDFNSVEQDVANIKKIDSSTAAKLASSLNDKKQGFLNTVSAEYAEAKALLDSKEWALAVTKLKQVQAKYPNYEQTSQLISKATSSGADELLAKGTAALKNDDIKEAVKYLSDALVINPSLSQAQTLLNLAEQNNNKSYFLKKADLAEAKTDWILAEKYYLSALDFDQFDSKVVAKLKQARINKELKLIGQGNSLITQGKLYQAVESYKKAQEYSFADNNVQQKSLQAFLSAKINDEVENFLDNDNYGAAYYWYNKLQEVNPSYEDLFSKKQAVEDAIYGRVKKSIAVFDFRSPSNNDDAGILIANNLISYLFNNASKDINILERENLKSILEEMKLGQIGVVSENTAKEMGRIYGIDIAIMGSVLLFKVDETASTSKKTARYQIGEIIEDNIEYLNWEKRYPKPTEKQLMAAPVAKIKVPKYAVKDYEVQNKKKVGFIQISYRIVDVGTGINTSVETLERKKVAEDTSNAGIPDAGITFDPMEVPTDTEILQSMTTDVIDQLAREVLKPLMNLEKEYFQKGDNYLNRRKEFIPAVEEFTNALFDEKLKSVNSPISEQSQQYIEQIFKNYQF</sequence>
<evidence type="ECO:0000313" key="4">
    <source>
        <dbReference type="Proteomes" id="UP000037600"/>
    </source>
</evidence>
<dbReference type="RefSeq" id="WP_048691383.1">
    <property type="nucleotide sequence ID" value="NZ_KQ130487.1"/>
</dbReference>
<keyword evidence="4" id="KW-1185">Reference proteome</keyword>
<dbReference type="OrthoDB" id="6375722at2"/>
<dbReference type="InterPro" id="IPR005534">
    <property type="entry name" value="Curli_assmbl/transp-comp_CsgG"/>
</dbReference>
<evidence type="ECO:0000256" key="2">
    <source>
        <dbReference type="SAM" id="SignalP"/>
    </source>
</evidence>
<comment type="caution">
    <text evidence="3">The sequence shown here is derived from an EMBL/GenBank/DDBJ whole genome shotgun (WGS) entry which is preliminary data.</text>
</comment>
<dbReference type="PROSITE" id="PS51257">
    <property type="entry name" value="PROKAR_LIPOPROTEIN"/>
    <property type="match status" value="1"/>
</dbReference>
<proteinExistence type="predicted"/>
<reference evidence="3 4" key="1">
    <citation type="submission" date="2015-04" db="EMBL/GenBank/DDBJ databases">
        <title>Draft Genome Sequence of the Novel Agar-Digesting Marine Bacterium Q1.</title>
        <authorList>
            <person name="Li Y."/>
            <person name="Li D."/>
            <person name="Chen G."/>
            <person name="Du Z."/>
        </authorList>
    </citation>
    <scope>NUCLEOTIDE SEQUENCE [LARGE SCALE GENOMIC DNA]</scope>
    <source>
        <strain evidence="3 4">Q1</strain>
    </source>
</reference>
<dbReference type="AlphaFoldDB" id="A0A0J8JLZ8"/>
<dbReference type="STRING" id="1513271.XM47_07790"/>
<feature type="signal peptide" evidence="2">
    <location>
        <begin position="1"/>
        <end position="19"/>
    </location>
</feature>
<feature type="repeat" description="TPR" evidence="1">
    <location>
        <begin position="174"/>
        <end position="207"/>
    </location>
</feature>
<dbReference type="SUPFAM" id="SSF48452">
    <property type="entry name" value="TPR-like"/>
    <property type="match status" value="1"/>
</dbReference>
<dbReference type="GO" id="GO:0030288">
    <property type="term" value="C:outer membrane-bounded periplasmic space"/>
    <property type="evidence" value="ECO:0007669"/>
    <property type="project" value="InterPro"/>
</dbReference>
<protein>
    <submittedName>
        <fullName evidence="3">Uncharacterized protein</fullName>
    </submittedName>
</protein>
<keyword evidence="2" id="KW-0732">Signal</keyword>
<dbReference type="Gene3D" id="1.25.40.10">
    <property type="entry name" value="Tetratricopeptide repeat domain"/>
    <property type="match status" value="1"/>
</dbReference>
<evidence type="ECO:0000313" key="3">
    <source>
        <dbReference type="EMBL" id="KMT65591.1"/>
    </source>
</evidence>
<organism evidence="3 4">
    <name type="scientific">Catenovulum maritimum</name>
    <dbReference type="NCBI Taxonomy" id="1513271"/>
    <lineage>
        <taxon>Bacteria</taxon>
        <taxon>Pseudomonadati</taxon>
        <taxon>Pseudomonadota</taxon>
        <taxon>Gammaproteobacteria</taxon>
        <taxon>Alteromonadales</taxon>
        <taxon>Alteromonadaceae</taxon>
        <taxon>Catenovulum</taxon>
    </lineage>
</organism>
<gene>
    <name evidence="3" type="ORF">XM47_07790</name>
</gene>
<name>A0A0J8JLZ8_9ALTE</name>
<evidence type="ECO:0000256" key="1">
    <source>
        <dbReference type="PROSITE-ProRule" id="PRU00339"/>
    </source>
</evidence>
<dbReference type="InterPro" id="IPR011990">
    <property type="entry name" value="TPR-like_helical_dom_sf"/>
</dbReference>
<dbReference type="PROSITE" id="PS50005">
    <property type="entry name" value="TPR"/>
    <property type="match status" value="2"/>
</dbReference>
<keyword evidence="1" id="KW-0802">TPR repeat</keyword>
<dbReference type="SMART" id="SM00028">
    <property type="entry name" value="TPR"/>
    <property type="match status" value="4"/>
</dbReference>
<dbReference type="InterPro" id="IPR019734">
    <property type="entry name" value="TPR_rpt"/>
</dbReference>
<dbReference type="Proteomes" id="UP000037600">
    <property type="component" value="Unassembled WGS sequence"/>
</dbReference>
<dbReference type="Gene3D" id="3.40.50.10610">
    <property type="entry name" value="ABC-type transport auxiliary lipoprotein component"/>
    <property type="match status" value="1"/>
</dbReference>